<keyword evidence="1" id="KW-0479">Metal-binding</keyword>
<feature type="compositionally biased region" description="Low complexity" evidence="3">
    <location>
        <begin position="423"/>
        <end position="456"/>
    </location>
</feature>
<feature type="compositionally biased region" description="Basic and acidic residues" evidence="3">
    <location>
        <begin position="337"/>
        <end position="350"/>
    </location>
</feature>
<name>A0AAW0EV60_9TRYP</name>
<feature type="compositionally biased region" description="Low complexity" evidence="3">
    <location>
        <begin position="278"/>
        <end position="302"/>
    </location>
</feature>
<dbReference type="Proteomes" id="UP001430356">
    <property type="component" value="Unassembled WGS sequence"/>
</dbReference>
<keyword evidence="2" id="KW-0378">Hydrolase</keyword>
<feature type="compositionally biased region" description="Polar residues" evidence="3">
    <location>
        <begin position="407"/>
        <end position="421"/>
    </location>
</feature>
<comment type="caution">
    <text evidence="5">The sequence shown here is derived from an EMBL/GenBank/DDBJ whole genome shotgun (WGS) entry which is preliminary data.</text>
</comment>
<dbReference type="Pfam" id="PF00233">
    <property type="entry name" value="PDEase_I"/>
    <property type="match status" value="1"/>
</dbReference>
<keyword evidence="6" id="KW-1185">Reference proteome</keyword>
<evidence type="ECO:0000313" key="6">
    <source>
        <dbReference type="Proteomes" id="UP001430356"/>
    </source>
</evidence>
<dbReference type="GO" id="GO:0004114">
    <property type="term" value="F:3',5'-cyclic-nucleotide phosphodiesterase activity"/>
    <property type="evidence" value="ECO:0007669"/>
    <property type="project" value="InterPro"/>
</dbReference>
<feature type="region of interest" description="Disordered" evidence="3">
    <location>
        <begin position="1"/>
        <end position="105"/>
    </location>
</feature>
<feature type="region of interest" description="Disordered" evidence="3">
    <location>
        <begin position="793"/>
        <end position="812"/>
    </location>
</feature>
<feature type="region of interest" description="Disordered" evidence="3">
    <location>
        <begin position="1351"/>
        <end position="1389"/>
    </location>
</feature>
<feature type="region of interest" description="Disordered" evidence="3">
    <location>
        <begin position="765"/>
        <end position="787"/>
    </location>
</feature>
<feature type="compositionally biased region" description="Gly residues" evidence="3">
    <location>
        <begin position="368"/>
        <end position="379"/>
    </location>
</feature>
<evidence type="ECO:0000259" key="4">
    <source>
        <dbReference type="Pfam" id="PF00233"/>
    </source>
</evidence>
<proteinExistence type="predicted"/>
<evidence type="ECO:0000256" key="3">
    <source>
        <dbReference type="SAM" id="MobiDB-lite"/>
    </source>
</evidence>
<feature type="compositionally biased region" description="Low complexity" evidence="3">
    <location>
        <begin position="226"/>
        <end position="235"/>
    </location>
</feature>
<protein>
    <submittedName>
        <fullName evidence="5">3'5'-cyclic nucleotide phosphodiesterase</fullName>
    </submittedName>
</protein>
<feature type="region of interest" description="Disordered" evidence="3">
    <location>
        <begin position="577"/>
        <end position="636"/>
    </location>
</feature>
<sequence length="1637" mass="169816">MLPVITQRARPPTLPDTLPPATNVAAPRQLAGTPAEAGDRAGSSASGDVAGAAAGQRVRGQSLPPGSGDDSGGVAPASTTVVETLRVSRDASQTKRSLLPTVFNTSPLPGALAAAPAPPSEPGPVKSPELATWDASYSQSPPGQSAVLPVPDAPSVQLLQHLHHLLQSGAPTAALQQWVSAQLCQATSSTSARRPSPVTVAVAGAARPTAPTSVAAPTAAVASGQLATPSSSLSHRPPRRPPSAVSFSLFSTYPHPHSPPQAALPDGTEAAHEPPSIPSTVGSTSTTGSANAAASSAEADADPLTPASAVVLVVAAPSPVPSAVRPLPPVSAAAPPAEREHPSSSVDHENPLCATGGGDDDVDAAAPSGGGGGGGGGGASLPRGGSSGLLKVTRPPLQHPQWRSFRHQSTGAMRASPTNQPGAAWSNSASVSAAVSAPVNVSHSTTPSPSGTPTHRHSAAALHTATKAAIHATTAHLVPESLQNISMMLGERFSRNPDTVLRRANTTLMSAPLSLSVSGGGGNGGGGVGSPSAQSRAAAAWAATSPHVVRRRESDAGAVADSSPIGAVTAAALERQDDSMGSLAPPQTRSPSVACAPRLASERAARSPTSATVAIGATGSPQRSAPSSRGARSVSPPSLMAAAMELSSNSAPAALSLQGRNSVSDDPSGLSIVSNDGDGAAAVAAAAPVPVRRRSNSIPQELPRCAVVAGRDGQQKRMPHDRRWSSGSSVAAAEAAADRVVEPPCAAVVVQDSASLIEIDAAAAEGSGRPARELTSDHDSSLFSGGGIDVPQAPRTWGGGEQYGHSSSPVRGTASTVSAVRAAAASATTPLVLAHLTGSASSPWATLATSLSHVSLSPSAAVAAQRTRPTSVTPRRTTSFVSTASSHLGCGGGHGASALNMVGRESFSLRDDLPSLASSRTAGVSSLCGDAVLGLRRHRTSVLHLSRSSMNGGVDPMMEGVMASFVLDDAYGGQSRHGPRFLRSYCRHTPVRVTESVAHEALEELGVPLIEGIDHASVPTNVLTLMHAYGFTDIRVFYVSVCLNVFLRYAFVRRFGWNTQRLKTFLEVAASFFRDGNPFHHPVHAVDVVIAAHQWLSEGSTAAALSDEEVMTFLLAAMVVQLAHTGADNRLLAQLRHPYAMLCSYASPQQGATVALVMALLCRPDLRFFPAPHVTPPWHGAAAAAAAATAMAATHEWTASRETQMYDRLADLLMASDERNHFTLKESIVRIGEENARRHGCLCAGGRFDRSLSVSNCSRHPPRSVSQSDGAARLQNPSTLGNFCLSCCAYITDAHVPDLLKAVLHFVDFAYLFRPYEVYLCGNIAYTAEVYRQSERECEALQRLQRQEQERRLESALGRTEPAQPAESGWPSSARGPEAPFSSSPTDASPPAVSFATAFLAEQPSWRQGVGHASTKATLLRSGEDGILNTAAAADTPPPSRRVTAVTPPSAMTTANVSTRPSLTTLDGLPQAPTVEEVGEADAPTFMRPLWGLGRDIVLISLEELCLPFLEQLAPYMPDSWVAATYLNHQRLMKMLPTPETFDAVVEELLGLGEETDAERLDGDSAAAAAATAPPVAEEDEVDELAAERPFTLPWRLLRPLRPMAAQWTVNEDGLVRRVVEEIMRGPEALLQRCDEY</sequence>
<feature type="compositionally biased region" description="Low complexity" evidence="3">
    <location>
        <begin position="320"/>
        <end position="336"/>
    </location>
</feature>
<feature type="compositionally biased region" description="Basic and acidic residues" evidence="3">
    <location>
        <begin position="770"/>
        <end position="780"/>
    </location>
</feature>
<feature type="region of interest" description="Disordered" evidence="3">
    <location>
        <begin position="226"/>
        <end position="302"/>
    </location>
</feature>
<dbReference type="GO" id="GO:0007165">
    <property type="term" value="P:signal transduction"/>
    <property type="evidence" value="ECO:0007669"/>
    <property type="project" value="InterPro"/>
</dbReference>
<dbReference type="PANTHER" id="PTHR11347">
    <property type="entry name" value="CYCLIC NUCLEOTIDE PHOSPHODIESTERASE"/>
    <property type="match status" value="1"/>
</dbReference>
<feature type="compositionally biased region" description="Low complexity" evidence="3">
    <location>
        <begin position="40"/>
        <end position="68"/>
    </location>
</feature>
<dbReference type="Gene3D" id="1.10.1300.10">
    <property type="entry name" value="3'5'-cyclic nucleotide phosphodiesterase, catalytic domain"/>
    <property type="match status" value="1"/>
</dbReference>
<organism evidence="5 6">
    <name type="scientific">Novymonas esmeraldas</name>
    <dbReference type="NCBI Taxonomy" id="1808958"/>
    <lineage>
        <taxon>Eukaryota</taxon>
        <taxon>Discoba</taxon>
        <taxon>Euglenozoa</taxon>
        <taxon>Kinetoplastea</taxon>
        <taxon>Metakinetoplastina</taxon>
        <taxon>Trypanosomatida</taxon>
        <taxon>Trypanosomatidae</taxon>
        <taxon>Novymonas</taxon>
    </lineage>
</organism>
<evidence type="ECO:0000313" key="5">
    <source>
        <dbReference type="EMBL" id="KAK7197391.1"/>
    </source>
</evidence>
<accession>A0AAW0EV60</accession>
<gene>
    <name evidence="5" type="ORF">NESM_000687000</name>
</gene>
<dbReference type="InterPro" id="IPR002073">
    <property type="entry name" value="PDEase_catalytic_dom"/>
</dbReference>
<dbReference type="GO" id="GO:0046872">
    <property type="term" value="F:metal ion binding"/>
    <property type="evidence" value="ECO:0007669"/>
    <property type="project" value="UniProtKB-KW"/>
</dbReference>
<dbReference type="SUPFAM" id="SSF109604">
    <property type="entry name" value="HD-domain/PDEase-like"/>
    <property type="match status" value="1"/>
</dbReference>
<reference evidence="5 6" key="1">
    <citation type="journal article" date="2021" name="MBio">
        <title>A New Model Trypanosomatid, Novymonas esmeraldas: Genomic Perception of Its 'Candidatus Pandoraea novymonadis' Endosymbiont.</title>
        <authorList>
            <person name="Zakharova A."/>
            <person name="Saura A."/>
            <person name="Butenko A."/>
            <person name="Podesvova L."/>
            <person name="Warmusova S."/>
            <person name="Kostygov A.Y."/>
            <person name="Nenarokova A."/>
            <person name="Lukes J."/>
            <person name="Opperdoes F.R."/>
            <person name="Yurchenko V."/>
        </authorList>
    </citation>
    <scope>NUCLEOTIDE SEQUENCE [LARGE SCALE GENOMIC DNA]</scope>
    <source>
        <strain evidence="5 6">E262AT.01</strain>
    </source>
</reference>
<dbReference type="EMBL" id="JAECZO010000104">
    <property type="protein sequence ID" value="KAK7197391.1"/>
    <property type="molecule type" value="Genomic_DNA"/>
</dbReference>
<evidence type="ECO:0000256" key="1">
    <source>
        <dbReference type="ARBA" id="ARBA00022723"/>
    </source>
</evidence>
<feature type="domain" description="PDEase" evidence="4">
    <location>
        <begin position="1079"/>
        <end position="1339"/>
    </location>
</feature>
<dbReference type="InterPro" id="IPR036971">
    <property type="entry name" value="PDEase_catalytic_dom_sf"/>
</dbReference>
<feature type="region of interest" description="Disordered" evidence="3">
    <location>
        <begin position="320"/>
        <end position="456"/>
    </location>
</feature>
<feature type="region of interest" description="Disordered" evidence="3">
    <location>
        <begin position="1430"/>
        <end position="1456"/>
    </location>
</feature>
<evidence type="ECO:0000256" key="2">
    <source>
        <dbReference type="ARBA" id="ARBA00022801"/>
    </source>
</evidence>